<dbReference type="EMBL" id="CAJHUB010000750">
    <property type="protein sequence ID" value="CAD7680808.1"/>
    <property type="molecule type" value="Genomic_DNA"/>
</dbReference>
<sequence length="154" mass="16652">MEIGEINSKKENGSVPWAHLPQSSCSLLLKGSKKVLSPVLSTRSANTSCQTVIRKHFHSYSLKSKANDMSGPDMSGPATAECQLYLLSQSCQDIDQDKQDLTWNSTDAKSQTQHGYCARLEPGTSSSLSTATGAKWVKGQGPGARCNQTKLLFD</sequence>
<gene>
    <name evidence="1" type="ORF">NYPRO_LOCUS13600</name>
</gene>
<reference evidence="1" key="1">
    <citation type="submission" date="2020-12" db="EMBL/GenBank/DDBJ databases">
        <authorList>
            <consortium name="Molecular Ecology Group"/>
        </authorList>
    </citation>
    <scope>NUCLEOTIDE SEQUENCE</scope>
    <source>
        <strain evidence="1">TBG_1078</strain>
    </source>
</reference>
<name>A0A811YTS0_NYCPR</name>
<organism evidence="1 2">
    <name type="scientific">Nyctereutes procyonoides</name>
    <name type="common">Raccoon dog</name>
    <name type="synonym">Canis procyonoides</name>
    <dbReference type="NCBI Taxonomy" id="34880"/>
    <lineage>
        <taxon>Eukaryota</taxon>
        <taxon>Metazoa</taxon>
        <taxon>Chordata</taxon>
        <taxon>Craniata</taxon>
        <taxon>Vertebrata</taxon>
        <taxon>Euteleostomi</taxon>
        <taxon>Mammalia</taxon>
        <taxon>Eutheria</taxon>
        <taxon>Laurasiatheria</taxon>
        <taxon>Carnivora</taxon>
        <taxon>Caniformia</taxon>
        <taxon>Canidae</taxon>
        <taxon>Nyctereutes</taxon>
    </lineage>
</organism>
<dbReference type="AlphaFoldDB" id="A0A811YTS0"/>
<accession>A0A811YTS0</accession>
<proteinExistence type="predicted"/>
<comment type="caution">
    <text evidence="1">The sequence shown here is derived from an EMBL/GenBank/DDBJ whole genome shotgun (WGS) entry which is preliminary data.</text>
</comment>
<protein>
    <submittedName>
        <fullName evidence="1">(raccoon dog) hypothetical protein</fullName>
    </submittedName>
</protein>
<dbReference type="Proteomes" id="UP000645828">
    <property type="component" value="Unassembled WGS sequence"/>
</dbReference>
<evidence type="ECO:0000313" key="2">
    <source>
        <dbReference type="Proteomes" id="UP000645828"/>
    </source>
</evidence>
<keyword evidence="2" id="KW-1185">Reference proteome</keyword>
<evidence type="ECO:0000313" key="1">
    <source>
        <dbReference type="EMBL" id="CAD7680808.1"/>
    </source>
</evidence>